<reference evidence="1 2" key="1">
    <citation type="submission" date="2018-05" db="EMBL/GenBank/DDBJ databases">
        <title>Mucilaginibacter hurinus sp. nov., isolated from briquette warehouse soil.</title>
        <authorList>
            <person name="Choi L."/>
        </authorList>
    </citation>
    <scope>NUCLEOTIDE SEQUENCE [LARGE SCALE GENOMIC DNA]</scope>
    <source>
        <strain evidence="1 2">ZR32</strain>
    </source>
</reference>
<protein>
    <submittedName>
        <fullName evidence="1">Uncharacterized protein</fullName>
    </submittedName>
</protein>
<comment type="caution">
    <text evidence="1">The sequence shown here is derived from an EMBL/GenBank/DDBJ whole genome shotgun (WGS) entry which is preliminary data.</text>
</comment>
<accession>A0A367GKB1</accession>
<dbReference type="AlphaFoldDB" id="A0A367GKB1"/>
<dbReference type="Proteomes" id="UP000253209">
    <property type="component" value="Unassembled WGS sequence"/>
</dbReference>
<proteinExistence type="predicted"/>
<evidence type="ECO:0000313" key="1">
    <source>
        <dbReference type="EMBL" id="RCH53917.1"/>
    </source>
</evidence>
<evidence type="ECO:0000313" key="2">
    <source>
        <dbReference type="Proteomes" id="UP000253209"/>
    </source>
</evidence>
<name>A0A367GKB1_9SPHI</name>
<gene>
    <name evidence="1" type="ORF">DJ568_15370</name>
</gene>
<dbReference type="RefSeq" id="WP_114006181.1">
    <property type="nucleotide sequence ID" value="NZ_QGDC01000009.1"/>
</dbReference>
<keyword evidence="2" id="KW-1185">Reference proteome</keyword>
<dbReference type="EMBL" id="QGDC01000009">
    <property type="protein sequence ID" value="RCH53917.1"/>
    <property type="molecule type" value="Genomic_DNA"/>
</dbReference>
<sequence length="62" mass="6279">MLVIPISASSGLGLCVIKASGCTFSFSAKEKVPKRKLPAAPDPVKVSADALPLLPVPADAGF</sequence>
<organism evidence="1 2">
    <name type="scientific">Mucilaginibacter hurinus</name>
    <dbReference type="NCBI Taxonomy" id="2201324"/>
    <lineage>
        <taxon>Bacteria</taxon>
        <taxon>Pseudomonadati</taxon>
        <taxon>Bacteroidota</taxon>
        <taxon>Sphingobacteriia</taxon>
        <taxon>Sphingobacteriales</taxon>
        <taxon>Sphingobacteriaceae</taxon>
        <taxon>Mucilaginibacter</taxon>
    </lineage>
</organism>